<protein>
    <submittedName>
        <fullName evidence="2">Uncharacterized protein</fullName>
    </submittedName>
</protein>
<dbReference type="EMBL" id="CP005986">
    <property type="protein sequence ID" value="AIA55980.1"/>
    <property type="molecule type" value="Genomic_DNA"/>
</dbReference>
<keyword evidence="1" id="KW-1133">Transmembrane helix</keyword>
<dbReference type="AlphaFoldDB" id="A0A059ZWL5"/>
<organism evidence="2 3">
    <name type="scientific">Acidithiobacillus caldus (strain ATCC 51756 / DSM 8584 / KU)</name>
    <dbReference type="NCBI Taxonomy" id="637389"/>
    <lineage>
        <taxon>Bacteria</taxon>
        <taxon>Pseudomonadati</taxon>
        <taxon>Pseudomonadota</taxon>
        <taxon>Acidithiobacillia</taxon>
        <taxon>Acidithiobacillales</taxon>
        <taxon>Acidithiobacillaceae</taxon>
        <taxon>Acidithiobacillus</taxon>
    </lineage>
</organism>
<dbReference type="KEGG" id="acz:Acaty_c2126"/>
<keyword evidence="1" id="KW-0812">Transmembrane</keyword>
<evidence type="ECO:0000313" key="2">
    <source>
        <dbReference type="EMBL" id="AIA55980.1"/>
    </source>
</evidence>
<accession>A0A059ZWL5</accession>
<name>A0A059ZWL5_ACICK</name>
<gene>
    <name evidence="2" type="ORF">Acaty_c2126</name>
</gene>
<dbReference type="HOGENOM" id="CLU_3380058_0_0_6"/>
<feature type="transmembrane region" description="Helical" evidence="1">
    <location>
        <begin position="14"/>
        <end position="32"/>
    </location>
</feature>
<reference evidence="2 3" key="1">
    <citation type="journal article" date="2009" name="J. Bacteriol.">
        <title>Draft genome sequence of the extremely acidophilic bacterium Acidithiobacillus caldus ATCC 51756 reveals metabolic versatility in the genus Acidithiobacillus.</title>
        <authorList>
            <person name="Valdes J."/>
            <person name="Quatrini R."/>
            <person name="Hallberg K."/>
            <person name="Dopson M."/>
            <person name="Valenzuela P.D."/>
            <person name="Holmes D.S."/>
        </authorList>
    </citation>
    <scope>NUCLEOTIDE SEQUENCE [LARGE SCALE GENOMIC DNA]</scope>
    <source>
        <strain evidence="3">ATCC 51756 / DSM 8584 / KU</strain>
    </source>
</reference>
<keyword evidence="1" id="KW-0472">Membrane</keyword>
<dbReference type="Proteomes" id="UP000005522">
    <property type="component" value="Chromosome"/>
</dbReference>
<evidence type="ECO:0000256" key="1">
    <source>
        <dbReference type="SAM" id="Phobius"/>
    </source>
</evidence>
<proteinExistence type="predicted"/>
<sequence>MRGTTMHYTDLESIIFFLPFVYFSFAGVMYLYTRKRFK</sequence>
<evidence type="ECO:0000313" key="3">
    <source>
        <dbReference type="Proteomes" id="UP000005522"/>
    </source>
</evidence>